<proteinExistence type="predicted"/>
<dbReference type="Proteomes" id="UP001163266">
    <property type="component" value="Chromosome"/>
</dbReference>
<name>A0ABY6MV74_9BURK</name>
<sequence length="199" mass="22891">MASRNNTSARNEILQMLKDDHKRVKKAFRDFEKIDVESDPETAQQLVEQTCAELELHAMLEEELFYPAVRQALKEQDLVEEAEVEHDSAKQLIAQVRDLSPDDPKYKATFTVLGEYVKHHIKEEEGEMFEQLGRSKVDWQAVLEDMMERRVQLERELGLSEEEEEGMEAESTETAEEQEESPPLPAGGRGGDAMKTQQR</sequence>
<feature type="compositionally biased region" description="Acidic residues" evidence="1">
    <location>
        <begin position="159"/>
        <end position="180"/>
    </location>
</feature>
<evidence type="ECO:0000259" key="2">
    <source>
        <dbReference type="Pfam" id="PF01814"/>
    </source>
</evidence>
<dbReference type="Gene3D" id="1.20.120.520">
    <property type="entry name" value="nmb1532 protein domain like"/>
    <property type="match status" value="1"/>
</dbReference>
<evidence type="ECO:0000313" key="3">
    <source>
        <dbReference type="EMBL" id="UZD55905.1"/>
    </source>
</evidence>
<keyword evidence="4" id="KW-1185">Reference proteome</keyword>
<protein>
    <submittedName>
        <fullName evidence="3">Hemerythrin domain-containing protein</fullName>
    </submittedName>
</protein>
<dbReference type="PANTHER" id="PTHR35585:SF1">
    <property type="entry name" value="HHE DOMAIN PROTEIN (AFU_ORTHOLOGUE AFUA_4G00730)"/>
    <property type="match status" value="1"/>
</dbReference>
<dbReference type="InterPro" id="IPR012312">
    <property type="entry name" value="Hemerythrin-like"/>
</dbReference>
<dbReference type="RefSeq" id="WP_264893658.1">
    <property type="nucleotide sequence ID" value="NZ_CP110257.1"/>
</dbReference>
<feature type="region of interest" description="Disordered" evidence="1">
    <location>
        <begin position="153"/>
        <end position="199"/>
    </location>
</feature>
<gene>
    <name evidence="3" type="ORF">OMP39_04820</name>
</gene>
<organism evidence="3 4">
    <name type="scientific">Caldimonas aquatica</name>
    <dbReference type="NCBI Taxonomy" id="376175"/>
    <lineage>
        <taxon>Bacteria</taxon>
        <taxon>Pseudomonadati</taxon>
        <taxon>Pseudomonadota</taxon>
        <taxon>Betaproteobacteria</taxon>
        <taxon>Burkholderiales</taxon>
        <taxon>Sphaerotilaceae</taxon>
        <taxon>Caldimonas</taxon>
    </lineage>
</organism>
<evidence type="ECO:0000313" key="4">
    <source>
        <dbReference type="Proteomes" id="UP001163266"/>
    </source>
</evidence>
<dbReference type="PANTHER" id="PTHR35585">
    <property type="entry name" value="HHE DOMAIN PROTEIN (AFU_ORTHOLOGUE AFUA_4G00730)"/>
    <property type="match status" value="1"/>
</dbReference>
<dbReference type="Pfam" id="PF01814">
    <property type="entry name" value="Hemerythrin"/>
    <property type="match status" value="1"/>
</dbReference>
<reference evidence="3" key="1">
    <citation type="submission" date="2022-10" db="EMBL/GenBank/DDBJ databases">
        <title>Complete genome sequence of Schlegelella aquatica LMG 23380.</title>
        <authorList>
            <person name="Musilova J."/>
            <person name="Kourilova X."/>
            <person name="Bezdicek M."/>
            <person name="Hermankova K."/>
            <person name="Obruca S."/>
            <person name="Sedlar K."/>
        </authorList>
    </citation>
    <scope>NUCLEOTIDE SEQUENCE</scope>
    <source>
        <strain evidence="3">LMG 23380</strain>
    </source>
</reference>
<feature type="domain" description="Hemerythrin-like" evidence="2">
    <location>
        <begin position="13"/>
        <end position="132"/>
    </location>
</feature>
<accession>A0ABY6MV74</accession>
<evidence type="ECO:0000256" key="1">
    <source>
        <dbReference type="SAM" id="MobiDB-lite"/>
    </source>
</evidence>
<dbReference type="EMBL" id="CP110257">
    <property type="protein sequence ID" value="UZD55905.1"/>
    <property type="molecule type" value="Genomic_DNA"/>
</dbReference>
<dbReference type="CDD" id="cd12108">
    <property type="entry name" value="Hr-like"/>
    <property type="match status" value="1"/>
</dbReference>